<dbReference type="EMBL" id="JABAYA010000031">
    <property type="protein sequence ID" value="KAF7728861.1"/>
    <property type="molecule type" value="Genomic_DNA"/>
</dbReference>
<feature type="transmembrane region" description="Helical" evidence="2">
    <location>
        <begin position="388"/>
        <end position="407"/>
    </location>
</feature>
<evidence type="ECO:0000256" key="1">
    <source>
        <dbReference type="SAM" id="Coils"/>
    </source>
</evidence>
<evidence type="ECO:0000256" key="2">
    <source>
        <dbReference type="SAM" id="Phobius"/>
    </source>
</evidence>
<feature type="transmembrane region" description="Helical" evidence="2">
    <location>
        <begin position="319"/>
        <end position="341"/>
    </location>
</feature>
<organism evidence="4 5">
    <name type="scientific">Apophysomyces ossiformis</name>
    <dbReference type="NCBI Taxonomy" id="679940"/>
    <lineage>
        <taxon>Eukaryota</taxon>
        <taxon>Fungi</taxon>
        <taxon>Fungi incertae sedis</taxon>
        <taxon>Mucoromycota</taxon>
        <taxon>Mucoromycotina</taxon>
        <taxon>Mucoromycetes</taxon>
        <taxon>Mucorales</taxon>
        <taxon>Mucorineae</taxon>
        <taxon>Mucoraceae</taxon>
        <taxon>Apophysomyces</taxon>
    </lineage>
</organism>
<dbReference type="GO" id="GO:0004366">
    <property type="term" value="F:glycerol-3-phosphate O-acyltransferase activity"/>
    <property type="evidence" value="ECO:0007669"/>
    <property type="project" value="TreeGrafter"/>
</dbReference>
<gene>
    <name evidence="4" type="ORF">EC973_005487</name>
</gene>
<keyword evidence="2" id="KW-0812">Transmembrane</keyword>
<dbReference type="GO" id="GO:0016287">
    <property type="term" value="F:glycerone-phosphate O-acyltransferase activity"/>
    <property type="evidence" value="ECO:0007669"/>
    <property type="project" value="TreeGrafter"/>
</dbReference>
<comment type="caution">
    <text evidence="4">The sequence shown here is derived from an EMBL/GenBank/DDBJ whole genome shotgun (WGS) entry which is preliminary data.</text>
</comment>
<dbReference type="SUPFAM" id="SSF69593">
    <property type="entry name" value="Glycerol-3-phosphate (1)-acyltransferase"/>
    <property type="match status" value="1"/>
</dbReference>
<feature type="coiled-coil region" evidence="1">
    <location>
        <begin position="261"/>
        <end position="295"/>
    </location>
</feature>
<reference evidence="4" key="1">
    <citation type="submission" date="2020-01" db="EMBL/GenBank/DDBJ databases">
        <title>Genome Sequencing of Three Apophysomyces-Like Fungal Strains Confirms a Novel Fungal Genus in the Mucoromycota with divergent Burkholderia-like Endosymbiotic Bacteria.</title>
        <authorList>
            <person name="Stajich J.E."/>
            <person name="Macias A.M."/>
            <person name="Carter-House D."/>
            <person name="Lovett B."/>
            <person name="Kasson L.R."/>
            <person name="Berry K."/>
            <person name="Grigoriev I."/>
            <person name="Chang Y."/>
            <person name="Spatafora J."/>
            <person name="Kasson M.T."/>
        </authorList>
    </citation>
    <scope>NUCLEOTIDE SEQUENCE</scope>
    <source>
        <strain evidence="4">NRRL A-21654</strain>
    </source>
</reference>
<dbReference type="OrthoDB" id="5567124at2759"/>
<dbReference type="PANTHER" id="PTHR31605">
    <property type="entry name" value="GLYCEROL-3-PHOSPHATE O-ACYLTRANSFERASE 1"/>
    <property type="match status" value="1"/>
</dbReference>
<keyword evidence="2" id="KW-1133">Transmembrane helix</keyword>
<dbReference type="InterPro" id="IPR052744">
    <property type="entry name" value="GPAT/DAPAT"/>
</dbReference>
<proteinExistence type="predicted"/>
<keyword evidence="2" id="KW-0472">Membrane</keyword>
<dbReference type="PANTHER" id="PTHR31605:SF0">
    <property type="entry name" value="GLYCEROL-3-PHOSPHATE O-ACYLTRANSFERASE 1"/>
    <property type="match status" value="1"/>
</dbReference>
<dbReference type="Pfam" id="PF01553">
    <property type="entry name" value="Acyltransferase"/>
    <property type="match status" value="1"/>
</dbReference>
<dbReference type="Proteomes" id="UP000605846">
    <property type="component" value="Unassembled WGS sequence"/>
</dbReference>
<name>A0A8H7EUS9_9FUNG</name>
<feature type="transmembrane region" description="Helical" evidence="2">
    <location>
        <begin position="361"/>
        <end position="382"/>
    </location>
</feature>
<accession>A0A8H7EUS9</accession>
<protein>
    <recommendedName>
        <fullName evidence="3">Phospholipid/glycerol acyltransferase domain-containing protein</fullName>
    </recommendedName>
</protein>
<feature type="domain" description="Phospholipid/glycerol acyltransferase" evidence="3">
    <location>
        <begin position="41"/>
        <end position="175"/>
    </location>
</feature>
<dbReference type="GO" id="GO:0008654">
    <property type="term" value="P:phospholipid biosynthetic process"/>
    <property type="evidence" value="ECO:0007669"/>
    <property type="project" value="TreeGrafter"/>
</dbReference>
<evidence type="ECO:0000313" key="4">
    <source>
        <dbReference type="EMBL" id="KAF7728861.1"/>
    </source>
</evidence>
<sequence length="507" mass="57686">MPFGVAHELVCQISRSALWSFFSDIKLEDVHNVPSEEEGPLIVAATHHNMIVDPAVLSITFPGNRRLHYWAKDSMFKNPHAKSFLENAGVVPVDRKTKNNALLYKATLEVLRLGEAVAVFPEGTSHTLPCLGVFKDGTSFAALEYAKSVADDPRPNADGSLPKSAAVLPVGIVYPEKSKYRSVAIVRYGKPIKTDRYIELFREEPKAAAKQLTKDMEKAIEALTVNAPDWESRDAAEMARWLLFPGEDGLMQDYVTVTQSLINALSQLSQSKKEIAKLQQSLRAYRLELNALALKDYHIAKYNKDITATSTTIALLRRIFISLIDLPLFLPGLIAHFPLYVAGYFAGKLEIYEEVRAQNKIFFGLALVPIIYIATFFWGWYYLFGGTFFGFFVAVATLAIFIWYHVVSIDERYEHFKDLVGRWRLFDAVVLGRGMWRRKQRILELKRLRDANLTGVRQMIKTYKSENDDVHAVWRAIRTRVRRFGDAAKLHGRRKALAKQFEWSFEG</sequence>
<evidence type="ECO:0000313" key="5">
    <source>
        <dbReference type="Proteomes" id="UP000605846"/>
    </source>
</evidence>
<keyword evidence="5" id="KW-1185">Reference proteome</keyword>
<evidence type="ECO:0000259" key="3">
    <source>
        <dbReference type="SMART" id="SM00563"/>
    </source>
</evidence>
<dbReference type="AlphaFoldDB" id="A0A8H7EUS9"/>
<dbReference type="InterPro" id="IPR002123">
    <property type="entry name" value="Plipid/glycerol_acylTrfase"/>
</dbReference>
<dbReference type="SMART" id="SM00563">
    <property type="entry name" value="PlsC"/>
    <property type="match status" value="1"/>
</dbReference>
<keyword evidence="1" id="KW-0175">Coiled coil</keyword>